<dbReference type="InterPro" id="IPR003439">
    <property type="entry name" value="ABC_transporter-like_ATP-bd"/>
</dbReference>
<dbReference type="GO" id="GO:0005886">
    <property type="term" value="C:plasma membrane"/>
    <property type="evidence" value="ECO:0007669"/>
    <property type="project" value="TreeGrafter"/>
</dbReference>
<dbReference type="PANTHER" id="PTHR24220">
    <property type="entry name" value="IMPORT ATP-BINDING PROTEIN"/>
    <property type="match status" value="1"/>
</dbReference>
<evidence type="ECO:0000313" key="5">
    <source>
        <dbReference type="EMBL" id="SVA53329.1"/>
    </source>
</evidence>
<dbReference type="Gene3D" id="3.40.50.300">
    <property type="entry name" value="P-loop containing nucleotide triphosphate hydrolases"/>
    <property type="match status" value="1"/>
</dbReference>
<dbReference type="InterPro" id="IPR017871">
    <property type="entry name" value="ABC_transporter-like_CS"/>
</dbReference>
<dbReference type="InterPro" id="IPR027417">
    <property type="entry name" value="P-loop_NTPase"/>
</dbReference>
<feature type="domain" description="ABC transporter" evidence="4">
    <location>
        <begin position="1"/>
        <end position="225"/>
    </location>
</feature>
<dbReference type="InterPro" id="IPR017911">
    <property type="entry name" value="MacB-like_ATP-bd"/>
</dbReference>
<dbReference type="InterPro" id="IPR015854">
    <property type="entry name" value="ABC_transpr_LolD-like"/>
</dbReference>
<keyword evidence="1" id="KW-0813">Transport</keyword>
<evidence type="ECO:0000256" key="3">
    <source>
        <dbReference type="ARBA" id="ARBA00022840"/>
    </source>
</evidence>
<dbReference type="PROSITE" id="PS00211">
    <property type="entry name" value="ABC_TRANSPORTER_1"/>
    <property type="match status" value="1"/>
</dbReference>
<dbReference type="GO" id="GO:0022857">
    <property type="term" value="F:transmembrane transporter activity"/>
    <property type="evidence" value="ECO:0007669"/>
    <property type="project" value="UniProtKB-ARBA"/>
</dbReference>
<gene>
    <name evidence="5" type="ORF">METZ01_LOCUS106183</name>
</gene>
<organism evidence="5">
    <name type="scientific">marine metagenome</name>
    <dbReference type="NCBI Taxonomy" id="408172"/>
    <lineage>
        <taxon>unclassified sequences</taxon>
        <taxon>metagenomes</taxon>
        <taxon>ecological metagenomes</taxon>
    </lineage>
</organism>
<sequence length="225" mass="24461">METNVLKGVSISVEEGDYISIIGPSGSGKSTLMTILGCLNQATSGTYLLDGEEVGKLGDRDLSRIRNEKIGFVFQAFHLLPGVSAFDNVMIPLVYCNKTPADAVERVKRALARVGLEHRMDHTPGQLSGGEQQRVTIARSLINDPKIVLADEPTGNLDSKNGAEIMNAFDHLNAEGRTIIVITHDPVVSEHARRILTLRDGEIVSDKINENFKESRAGLARATIE</sequence>
<dbReference type="CDD" id="cd03255">
    <property type="entry name" value="ABC_MJ0796_LolCDE_FtsE"/>
    <property type="match status" value="1"/>
</dbReference>
<dbReference type="GO" id="GO:0005524">
    <property type="term" value="F:ATP binding"/>
    <property type="evidence" value="ECO:0007669"/>
    <property type="project" value="UniProtKB-KW"/>
</dbReference>
<evidence type="ECO:0000256" key="2">
    <source>
        <dbReference type="ARBA" id="ARBA00022741"/>
    </source>
</evidence>
<dbReference type="PROSITE" id="PS50893">
    <property type="entry name" value="ABC_TRANSPORTER_2"/>
    <property type="match status" value="1"/>
</dbReference>
<evidence type="ECO:0000259" key="4">
    <source>
        <dbReference type="PROSITE" id="PS50893"/>
    </source>
</evidence>
<proteinExistence type="predicted"/>
<protein>
    <recommendedName>
        <fullName evidence="4">ABC transporter domain-containing protein</fullName>
    </recommendedName>
</protein>
<evidence type="ECO:0000256" key="1">
    <source>
        <dbReference type="ARBA" id="ARBA00022448"/>
    </source>
</evidence>
<reference evidence="5" key="1">
    <citation type="submission" date="2018-05" db="EMBL/GenBank/DDBJ databases">
        <authorList>
            <person name="Lanie J.A."/>
            <person name="Ng W.-L."/>
            <person name="Kazmierczak K.M."/>
            <person name="Andrzejewski T.M."/>
            <person name="Davidsen T.M."/>
            <person name="Wayne K.J."/>
            <person name="Tettelin H."/>
            <person name="Glass J.I."/>
            <person name="Rusch D."/>
            <person name="Podicherti R."/>
            <person name="Tsui H.-C.T."/>
            <person name="Winkler M.E."/>
        </authorList>
    </citation>
    <scope>NUCLEOTIDE SEQUENCE</scope>
</reference>
<dbReference type="EMBL" id="UINC01012180">
    <property type="protein sequence ID" value="SVA53329.1"/>
    <property type="molecule type" value="Genomic_DNA"/>
</dbReference>
<dbReference type="SUPFAM" id="SSF52540">
    <property type="entry name" value="P-loop containing nucleoside triphosphate hydrolases"/>
    <property type="match status" value="1"/>
</dbReference>
<accession>A0A381WLF9</accession>
<dbReference type="FunFam" id="3.40.50.300:FF:000032">
    <property type="entry name" value="Export ABC transporter ATP-binding protein"/>
    <property type="match status" value="1"/>
</dbReference>
<dbReference type="SMART" id="SM00382">
    <property type="entry name" value="AAA"/>
    <property type="match status" value="1"/>
</dbReference>
<dbReference type="Pfam" id="PF00005">
    <property type="entry name" value="ABC_tran"/>
    <property type="match status" value="1"/>
</dbReference>
<name>A0A381WLF9_9ZZZZ</name>
<keyword evidence="2" id="KW-0547">Nucleotide-binding</keyword>
<dbReference type="GO" id="GO:0098796">
    <property type="term" value="C:membrane protein complex"/>
    <property type="evidence" value="ECO:0007669"/>
    <property type="project" value="UniProtKB-ARBA"/>
</dbReference>
<dbReference type="PANTHER" id="PTHR24220:SF86">
    <property type="entry name" value="ABC TRANSPORTER ABCH.1"/>
    <property type="match status" value="1"/>
</dbReference>
<dbReference type="GO" id="GO:0016887">
    <property type="term" value="F:ATP hydrolysis activity"/>
    <property type="evidence" value="ECO:0007669"/>
    <property type="project" value="InterPro"/>
</dbReference>
<keyword evidence="3" id="KW-0067">ATP-binding</keyword>
<dbReference type="InterPro" id="IPR003593">
    <property type="entry name" value="AAA+_ATPase"/>
</dbReference>
<dbReference type="AlphaFoldDB" id="A0A381WLF9"/>